<keyword evidence="1" id="KW-0472">Membrane</keyword>
<sequence length="433" mass="48563">MKEVTLPEAFAKIDPSDLADFLKDSIPSSVEAIVSKLVEYFGIALSGVCVEYKYPWPDMNNLTSLIDFPFRYIPEPVYKTAADWIGKAEKKTLGNFICRSFEWTSRFAGEPEPTDPKSQLGVFAVLSMILRSRPLVLYPILPLLRPPIYHLEDEPEMIPWTVWMTAQVAQLDLCIGLHSWARNLLPLVRDKLQCNPRSMDLIMQFIQNVLSHPKARAILLPNAARKGVPRLFPIPSFEILLPLTFPASFERGNVSKRFEAVYPLLKEVALADAPGIEEMEEITRHIFAFSLKFAGEGNSVLAKEATSIAIWCLTKNVYCCNHWDIVYMDNLEASVALLQNLVDEWKDHSLKLSSSPRDTRILNLTMKNFVLKNERGLAGGGASTFLYEEADKYCKEISRRLSRGNGFLKGCGAMILVAVVTAASVVLSSSLLD</sequence>
<dbReference type="PANTHER" id="PTHR13448">
    <property type="entry name" value="TRANSMEMBRANE PROTEIN 214"/>
    <property type="match status" value="1"/>
</dbReference>
<dbReference type="EMBL" id="GEVL01002780">
    <property type="protein sequence ID" value="JAU74561.1"/>
    <property type="molecule type" value="Transcribed_RNA"/>
</dbReference>
<dbReference type="AlphaFoldDB" id="A0A1J3I220"/>
<organism evidence="2">
    <name type="scientific">Noccaea caerulescens</name>
    <name type="common">Alpine penny-cress</name>
    <name type="synonym">Thlaspi caerulescens</name>
    <dbReference type="NCBI Taxonomy" id="107243"/>
    <lineage>
        <taxon>Eukaryota</taxon>
        <taxon>Viridiplantae</taxon>
        <taxon>Streptophyta</taxon>
        <taxon>Embryophyta</taxon>
        <taxon>Tracheophyta</taxon>
        <taxon>Spermatophyta</taxon>
        <taxon>Magnoliopsida</taxon>
        <taxon>eudicotyledons</taxon>
        <taxon>Gunneridae</taxon>
        <taxon>Pentapetalae</taxon>
        <taxon>rosids</taxon>
        <taxon>malvids</taxon>
        <taxon>Brassicales</taxon>
        <taxon>Brassicaceae</taxon>
        <taxon>Coluteocarpeae</taxon>
        <taxon>Noccaea</taxon>
    </lineage>
</organism>
<accession>A0A1J3I220</accession>
<dbReference type="GO" id="GO:0005783">
    <property type="term" value="C:endoplasmic reticulum"/>
    <property type="evidence" value="ECO:0007669"/>
    <property type="project" value="TreeGrafter"/>
</dbReference>
<gene>
    <name evidence="2" type="ORF">LE_TR5364_c0_g1_i1_g.18115</name>
</gene>
<name>A0A1J3I220_NOCCA</name>
<keyword evidence="1" id="KW-0812">Transmembrane</keyword>
<dbReference type="GO" id="GO:0005794">
    <property type="term" value="C:Golgi apparatus"/>
    <property type="evidence" value="ECO:0007669"/>
    <property type="project" value="TreeGrafter"/>
</dbReference>
<dbReference type="PANTHER" id="PTHR13448:SF14">
    <property type="entry name" value="F26K24.17 PROTEIN"/>
    <property type="match status" value="1"/>
</dbReference>
<evidence type="ECO:0000256" key="1">
    <source>
        <dbReference type="SAM" id="Phobius"/>
    </source>
</evidence>
<evidence type="ECO:0000313" key="2">
    <source>
        <dbReference type="EMBL" id="JAU74561.1"/>
    </source>
</evidence>
<proteinExistence type="predicted"/>
<protein>
    <submittedName>
        <fullName evidence="2">Uncharacterized protein</fullName>
    </submittedName>
</protein>
<keyword evidence="1" id="KW-1133">Transmembrane helix</keyword>
<reference evidence="2" key="1">
    <citation type="submission" date="2016-07" db="EMBL/GenBank/DDBJ databases">
        <title>De novo transcriptome assembly of four accessions of the metal hyperaccumulator plant Noccaea caerulescens.</title>
        <authorList>
            <person name="Blande D."/>
            <person name="Halimaa P."/>
            <person name="Tervahauta A.I."/>
            <person name="Aarts M.G."/>
            <person name="Karenlampi S.O."/>
        </authorList>
    </citation>
    <scope>NUCLEOTIDE SEQUENCE</scope>
</reference>
<feature type="transmembrane region" description="Helical" evidence="1">
    <location>
        <begin position="407"/>
        <end position="427"/>
    </location>
</feature>
<dbReference type="InterPro" id="IPR019308">
    <property type="entry name" value="TMEM214"/>
</dbReference>